<keyword evidence="2" id="KW-1185">Reference proteome</keyword>
<sequence>MTVLGGGCCSFTSTLFSLCSRIGKSSSLLFSPYTTTTTAATPPPPPPFEVS</sequence>
<dbReference type="EMBL" id="JAQIZT010000002">
    <property type="protein sequence ID" value="KAJ7009207.1"/>
    <property type="molecule type" value="Genomic_DNA"/>
</dbReference>
<evidence type="ECO:0000313" key="2">
    <source>
        <dbReference type="Proteomes" id="UP001164929"/>
    </source>
</evidence>
<comment type="caution">
    <text evidence="1">The sequence shown here is derived from an EMBL/GenBank/DDBJ whole genome shotgun (WGS) entry which is preliminary data.</text>
</comment>
<evidence type="ECO:0000313" key="1">
    <source>
        <dbReference type="EMBL" id="KAJ7009207.1"/>
    </source>
</evidence>
<dbReference type="Proteomes" id="UP001164929">
    <property type="component" value="Chromosome 2"/>
</dbReference>
<proteinExistence type="predicted"/>
<dbReference type="AlphaFoldDB" id="A0AAD6RJ81"/>
<protein>
    <submittedName>
        <fullName evidence="1">Uncharacterized protein</fullName>
    </submittedName>
</protein>
<gene>
    <name evidence="1" type="ORF">NC653_007746</name>
</gene>
<name>A0AAD6RJ81_9ROSI</name>
<accession>A0AAD6RJ81</accession>
<organism evidence="1 2">
    <name type="scientific">Populus alba x Populus x berolinensis</name>
    <dbReference type="NCBI Taxonomy" id="444605"/>
    <lineage>
        <taxon>Eukaryota</taxon>
        <taxon>Viridiplantae</taxon>
        <taxon>Streptophyta</taxon>
        <taxon>Embryophyta</taxon>
        <taxon>Tracheophyta</taxon>
        <taxon>Spermatophyta</taxon>
        <taxon>Magnoliopsida</taxon>
        <taxon>eudicotyledons</taxon>
        <taxon>Gunneridae</taxon>
        <taxon>Pentapetalae</taxon>
        <taxon>rosids</taxon>
        <taxon>fabids</taxon>
        <taxon>Malpighiales</taxon>
        <taxon>Salicaceae</taxon>
        <taxon>Saliceae</taxon>
        <taxon>Populus</taxon>
    </lineage>
</organism>
<reference evidence="1" key="1">
    <citation type="journal article" date="2023" name="Mol. Ecol. Resour.">
        <title>Chromosome-level genome assembly of a triploid poplar Populus alba 'Berolinensis'.</title>
        <authorList>
            <person name="Chen S."/>
            <person name="Yu Y."/>
            <person name="Wang X."/>
            <person name="Wang S."/>
            <person name="Zhang T."/>
            <person name="Zhou Y."/>
            <person name="He R."/>
            <person name="Meng N."/>
            <person name="Wang Y."/>
            <person name="Liu W."/>
            <person name="Liu Z."/>
            <person name="Liu J."/>
            <person name="Guo Q."/>
            <person name="Huang H."/>
            <person name="Sederoff R.R."/>
            <person name="Wang G."/>
            <person name="Qu G."/>
            <person name="Chen S."/>
        </authorList>
    </citation>
    <scope>NUCLEOTIDE SEQUENCE</scope>
    <source>
        <strain evidence="1">SC-2020</strain>
    </source>
</reference>